<reference evidence="2" key="2">
    <citation type="journal article" date="2018" name="Mol. Plant Microbe Interact.">
        <title>Genome sequence resources for the wheat stripe rust pathogen (Puccinia striiformis f. sp. tritici) and the barley stripe rust pathogen (Puccinia striiformis f. sp. hordei).</title>
        <authorList>
            <person name="Xia C."/>
            <person name="Wang M."/>
            <person name="Yin C."/>
            <person name="Cornejo O.E."/>
            <person name="Hulbert S.H."/>
            <person name="Chen X."/>
        </authorList>
    </citation>
    <scope>NUCLEOTIDE SEQUENCE [LARGE SCALE GENOMIC DNA]</scope>
    <source>
        <strain evidence="2">93-210</strain>
    </source>
</reference>
<evidence type="ECO:0000313" key="2">
    <source>
        <dbReference type="Proteomes" id="UP001060170"/>
    </source>
</evidence>
<comment type="caution">
    <text evidence="1">The sequence shown here is derived from an EMBL/GenBank/DDBJ whole genome shotgun (WGS) entry which is preliminary data.</text>
</comment>
<protein>
    <submittedName>
        <fullName evidence="1">Uncharacterized protein</fullName>
    </submittedName>
</protein>
<reference evidence="2" key="1">
    <citation type="journal article" date="2018" name="BMC Genomics">
        <title>Genomic insights into host adaptation between the wheat stripe rust pathogen (Puccinia striiformis f. sp. tritici) and the barley stripe rust pathogen (Puccinia striiformis f. sp. hordei).</title>
        <authorList>
            <person name="Xia C."/>
            <person name="Wang M."/>
            <person name="Yin C."/>
            <person name="Cornejo O.E."/>
            <person name="Hulbert S.H."/>
            <person name="Chen X."/>
        </authorList>
    </citation>
    <scope>NUCLEOTIDE SEQUENCE [LARGE SCALE GENOMIC DNA]</scope>
    <source>
        <strain evidence="2">93-210</strain>
    </source>
</reference>
<accession>A0ACC0EG90</accession>
<proteinExistence type="predicted"/>
<name>A0ACC0EG90_9BASI</name>
<sequence length="121" mass="13419">MRLARTYDVPVKTRSGWPTTNVNNKGFIDQCRRGHSLEENANPCNPGFSGERTIIDFSIHVCAGVPSTSDHDSTRLDHQTNIWCYATVSLHSSYSKSLSGSRLMTLSNISKNQDSYQLAPA</sequence>
<organism evidence="1 2">
    <name type="scientific">Puccinia striiformis f. sp. tritici</name>
    <dbReference type="NCBI Taxonomy" id="168172"/>
    <lineage>
        <taxon>Eukaryota</taxon>
        <taxon>Fungi</taxon>
        <taxon>Dikarya</taxon>
        <taxon>Basidiomycota</taxon>
        <taxon>Pucciniomycotina</taxon>
        <taxon>Pucciniomycetes</taxon>
        <taxon>Pucciniales</taxon>
        <taxon>Pucciniaceae</taxon>
        <taxon>Puccinia</taxon>
    </lineage>
</organism>
<reference evidence="1 2" key="3">
    <citation type="journal article" date="2022" name="Microbiol. Spectr.">
        <title>Folding features and dynamics of 3D genome architecture in plant fungal pathogens.</title>
        <authorList>
            <person name="Xia C."/>
        </authorList>
    </citation>
    <scope>NUCLEOTIDE SEQUENCE [LARGE SCALE GENOMIC DNA]</scope>
    <source>
        <strain evidence="1 2">93-210</strain>
    </source>
</reference>
<gene>
    <name evidence="1" type="ORF">MJO28_005872</name>
</gene>
<dbReference type="EMBL" id="CM045870">
    <property type="protein sequence ID" value="KAI7953325.1"/>
    <property type="molecule type" value="Genomic_DNA"/>
</dbReference>
<evidence type="ECO:0000313" key="1">
    <source>
        <dbReference type="EMBL" id="KAI7953325.1"/>
    </source>
</evidence>
<dbReference type="Proteomes" id="UP001060170">
    <property type="component" value="Chromosome 6"/>
</dbReference>
<keyword evidence="2" id="KW-1185">Reference proteome</keyword>